<keyword evidence="1" id="KW-1133">Transmembrane helix</keyword>
<keyword evidence="3" id="KW-1185">Reference proteome</keyword>
<sequence length="104" mass="11952">MKKVMRCTALAVAIFVIAYFGGFFLAHWINDVLIAPGNLGWLVDAVYWFRDHFVPFIREPDDIEALYLLALLLMCWFGVLVALLALLKIVSRLRVRSRNRVDSP</sequence>
<accession>A0A158GXS7</accession>
<dbReference type="RefSeq" id="WP_143749152.1">
    <property type="nucleotide sequence ID" value="NZ_FCOM02000004.1"/>
</dbReference>
<dbReference type="Proteomes" id="UP000055019">
    <property type="component" value="Unassembled WGS sequence"/>
</dbReference>
<protein>
    <submittedName>
        <fullName evidence="2">Uncharacterized protein</fullName>
    </submittedName>
</protein>
<feature type="transmembrane region" description="Helical" evidence="1">
    <location>
        <begin position="65"/>
        <end position="90"/>
    </location>
</feature>
<name>A0A158GXS7_9BURK</name>
<proteinExistence type="predicted"/>
<dbReference type="AlphaFoldDB" id="A0A158GXS7"/>
<comment type="caution">
    <text evidence="2">The sequence shown here is derived from an EMBL/GenBank/DDBJ whole genome shotgun (WGS) entry which is preliminary data.</text>
</comment>
<keyword evidence="1" id="KW-0472">Membrane</keyword>
<evidence type="ECO:0000313" key="2">
    <source>
        <dbReference type="EMBL" id="SAL36703.1"/>
    </source>
</evidence>
<organism evidence="2 3">
    <name type="scientific">Caballeronia arvi</name>
    <dbReference type="NCBI Taxonomy" id="1777135"/>
    <lineage>
        <taxon>Bacteria</taxon>
        <taxon>Pseudomonadati</taxon>
        <taxon>Pseudomonadota</taxon>
        <taxon>Betaproteobacteria</taxon>
        <taxon>Burkholderiales</taxon>
        <taxon>Burkholderiaceae</taxon>
        <taxon>Caballeronia</taxon>
    </lineage>
</organism>
<evidence type="ECO:0000256" key="1">
    <source>
        <dbReference type="SAM" id="Phobius"/>
    </source>
</evidence>
<evidence type="ECO:0000313" key="3">
    <source>
        <dbReference type="Proteomes" id="UP000055019"/>
    </source>
</evidence>
<reference evidence="2" key="1">
    <citation type="submission" date="2016-01" db="EMBL/GenBank/DDBJ databases">
        <authorList>
            <person name="Peeters C."/>
        </authorList>
    </citation>
    <scope>NUCLEOTIDE SEQUENCE [LARGE SCALE GENOMIC DNA]</scope>
    <source>
        <strain evidence="2">LMG 29317</strain>
    </source>
</reference>
<dbReference type="EMBL" id="FCOM02000004">
    <property type="protein sequence ID" value="SAL36703.1"/>
    <property type="molecule type" value="Genomic_DNA"/>
</dbReference>
<keyword evidence="1" id="KW-0812">Transmembrane</keyword>
<feature type="transmembrane region" description="Helical" evidence="1">
    <location>
        <begin position="7"/>
        <end position="29"/>
    </location>
</feature>
<gene>
    <name evidence="2" type="ORF">AWB74_01452</name>
</gene>